<name>A0ABV6ELS5_9BRAD</name>
<proteinExistence type="inferred from homology"/>
<keyword evidence="3" id="KW-0732">Signal</keyword>
<evidence type="ECO:0000256" key="3">
    <source>
        <dbReference type="SAM" id="SignalP"/>
    </source>
</evidence>
<comment type="caution">
    <text evidence="5">The sequence shown here is derived from an EMBL/GenBank/DDBJ whole genome shotgun (WGS) entry which is preliminary data.</text>
</comment>
<comment type="similarity">
    <text evidence="1">Belongs to the transglycosylase Slt family.</text>
</comment>
<dbReference type="InterPro" id="IPR023346">
    <property type="entry name" value="Lysozyme-like_dom_sf"/>
</dbReference>
<reference evidence="5 6" key="1">
    <citation type="submission" date="2024-09" db="EMBL/GenBank/DDBJ databases">
        <authorList>
            <person name="Sun Q."/>
            <person name="Mori K."/>
        </authorList>
    </citation>
    <scope>NUCLEOTIDE SEQUENCE [LARGE SCALE GENOMIC DNA]</scope>
    <source>
        <strain evidence="5 6">KCTC 23279</strain>
    </source>
</reference>
<gene>
    <name evidence="5" type="ORF">ACFFJ6_01775</name>
</gene>
<dbReference type="Pfam" id="PF01464">
    <property type="entry name" value="SLT"/>
    <property type="match status" value="1"/>
</dbReference>
<keyword evidence="6" id="KW-1185">Reference proteome</keyword>
<protein>
    <submittedName>
        <fullName evidence="5">Lytic transglycosylase domain-containing protein</fullName>
        <ecNumber evidence="5">4.2.2.n1</ecNumber>
    </submittedName>
</protein>
<dbReference type="CDD" id="cd00254">
    <property type="entry name" value="LT-like"/>
    <property type="match status" value="1"/>
</dbReference>
<dbReference type="GO" id="GO:0016829">
    <property type="term" value="F:lyase activity"/>
    <property type="evidence" value="ECO:0007669"/>
    <property type="project" value="UniProtKB-KW"/>
</dbReference>
<dbReference type="InterPro" id="IPR008258">
    <property type="entry name" value="Transglycosylase_SLT_dom_1"/>
</dbReference>
<accession>A0ABV6ELS5</accession>
<evidence type="ECO:0000313" key="5">
    <source>
        <dbReference type="EMBL" id="MFC0239170.1"/>
    </source>
</evidence>
<comment type="similarity">
    <text evidence="2">Belongs to the virb1 family.</text>
</comment>
<dbReference type="PANTHER" id="PTHR37423">
    <property type="entry name" value="SOLUBLE LYTIC MUREIN TRANSGLYCOSYLASE-RELATED"/>
    <property type="match status" value="1"/>
</dbReference>
<feature type="chain" id="PRO_5046869930" evidence="3">
    <location>
        <begin position="22"/>
        <end position="249"/>
    </location>
</feature>
<dbReference type="Gene3D" id="1.10.530.10">
    <property type="match status" value="1"/>
</dbReference>
<dbReference type="RefSeq" id="WP_378383727.1">
    <property type="nucleotide sequence ID" value="NZ_JBHLWM010000001.1"/>
</dbReference>
<evidence type="ECO:0000256" key="2">
    <source>
        <dbReference type="ARBA" id="ARBA00009387"/>
    </source>
</evidence>
<dbReference type="EC" id="4.2.2.n1" evidence="5"/>
<organism evidence="5 6">
    <name type="scientific">Rhodopseudomonas telluris</name>
    <dbReference type="NCBI Taxonomy" id="644215"/>
    <lineage>
        <taxon>Bacteria</taxon>
        <taxon>Pseudomonadati</taxon>
        <taxon>Pseudomonadota</taxon>
        <taxon>Alphaproteobacteria</taxon>
        <taxon>Hyphomicrobiales</taxon>
        <taxon>Nitrobacteraceae</taxon>
        <taxon>Rhodopseudomonas</taxon>
    </lineage>
</organism>
<keyword evidence="5" id="KW-0456">Lyase</keyword>
<feature type="domain" description="Transglycosylase SLT" evidence="4">
    <location>
        <begin position="64"/>
        <end position="165"/>
    </location>
</feature>
<dbReference type="Proteomes" id="UP001589775">
    <property type="component" value="Unassembled WGS sequence"/>
</dbReference>
<evidence type="ECO:0000259" key="4">
    <source>
        <dbReference type="Pfam" id="PF01464"/>
    </source>
</evidence>
<feature type="signal peptide" evidence="3">
    <location>
        <begin position="1"/>
        <end position="21"/>
    </location>
</feature>
<evidence type="ECO:0000256" key="1">
    <source>
        <dbReference type="ARBA" id="ARBA00007734"/>
    </source>
</evidence>
<dbReference type="PANTHER" id="PTHR37423:SF2">
    <property type="entry name" value="MEMBRANE-BOUND LYTIC MUREIN TRANSGLYCOSYLASE C"/>
    <property type="match status" value="1"/>
</dbReference>
<dbReference type="SUPFAM" id="SSF53955">
    <property type="entry name" value="Lysozyme-like"/>
    <property type="match status" value="1"/>
</dbReference>
<sequence>MKIFGCILLVTLAMISAGECASRESASEISVAQVTATRLAVWKAVRRIRQEAPRDRGQLLTFVERAAQASAVPSDFFRRLIHQESAFDPNAVSSKGAQGVAQFMPATAAQRGLKNPFDPEEALVKSAELLKDLKNRFGNWGLAAAAYNAGPERVRRWLAGASRLPAETQNYVRIITGRVAEEWAQANPEFAFSASPAVVRKRARRQTQQEAELLILDTVRGQSQATMVSTRTPGRSGDLCTTCIRQKIY</sequence>
<evidence type="ECO:0000313" key="6">
    <source>
        <dbReference type="Proteomes" id="UP001589775"/>
    </source>
</evidence>
<dbReference type="EMBL" id="JBHLWM010000001">
    <property type="protein sequence ID" value="MFC0239170.1"/>
    <property type="molecule type" value="Genomic_DNA"/>
</dbReference>